<dbReference type="KEGG" id="hsc:HVS_01675"/>
<feature type="domain" description="Putative Flp pilus-assembly TadG-like N-terminal" evidence="2">
    <location>
        <begin position="9"/>
        <end position="53"/>
    </location>
</feature>
<keyword evidence="1" id="KW-0175">Coiled coil</keyword>
<dbReference type="Proteomes" id="UP000233534">
    <property type="component" value="Chromosome"/>
</dbReference>
<protein>
    <submittedName>
        <fullName evidence="3">Chromosome partition protein Smc</fullName>
    </submittedName>
</protein>
<feature type="coiled-coil region" evidence="1">
    <location>
        <begin position="222"/>
        <end position="277"/>
    </location>
</feature>
<evidence type="ECO:0000256" key="1">
    <source>
        <dbReference type="SAM" id="Coils"/>
    </source>
</evidence>
<keyword evidence="4" id="KW-1185">Reference proteome</keyword>
<dbReference type="EMBL" id="CP025197">
    <property type="protein sequence ID" value="AUG56298.1"/>
    <property type="molecule type" value="Genomic_DNA"/>
</dbReference>
<evidence type="ECO:0000313" key="3">
    <source>
        <dbReference type="EMBL" id="AUG56298.1"/>
    </source>
</evidence>
<dbReference type="AlphaFoldDB" id="A0A2K9E1Q2"/>
<dbReference type="InterPro" id="IPR028087">
    <property type="entry name" value="Tad_N"/>
</dbReference>
<accession>A0A2K9E1Q2</accession>
<evidence type="ECO:0000313" key="4">
    <source>
        <dbReference type="Proteomes" id="UP000233534"/>
    </source>
</evidence>
<organism evidence="3 4">
    <name type="scientific">Acetivibrio saccincola</name>
    <dbReference type="NCBI Taxonomy" id="1677857"/>
    <lineage>
        <taxon>Bacteria</taxon>
        <taxon>Bacillati</taxon>
        <taxon>Bacillota</taxon>
        <taxon>Clostridia</taxon>
        <taxon>Eubacteriales</taxon>
        <taxon>Oscillospiraceae</taxon>
        <taxon>Acetivibrio</taxon>
    </lineage>
</organism>
<feature type="coiled-coil region" evidence="1">
    <location>
        <begin position="302"/>
        <end position="343"/>
    </location>
</feature>
<evidence type="ECO:0000259" key="2">
    <source>
        <dbReference type="Pfam" id="PF13400"/>
    </source>
</evidence>
<dbReference type="Pfam" id="PF18960">
    <property type="entry name" value="DUF5702"/>
    <property type="match status" value="2"/>
</dbReference>
<sequence>MKFIKRNEGAISIFLCIVLLVMIVLAGVLVDGTRLNFSKTQVESALDSSSKSALANYNYKLKELYGLMALSDSDPEVLKDGILYYFERNLMVRGIEDEEEASFLDFFGFGGKEEIPPLDLYDYRVEDLKVQPVYNLSEPEVLRAQILEYMKYRGPKALATGLMDKFKIFGDFKKQTDILEKKIDVDEDLTDIKKHQIKASDNMATVNSFGRDLDVSSKYEELAEHVADAISLEKDCTELEKEIEELDDDLKSVTDEIEKYQDEIMEIETELMQKMLEALAEDKTPPDTSAEEERIRLLGEKVNELQEGIKDKIAEKEEKESKLNTKKEELNSKRSKISEINNKILNNLKKFIDTAKDTVSSLETVRDKSVRTVKKIDSINEELEGEVNEFSDFTRMDLGSKKETISAEDINPKIDEVKHNLSILESIKKNIEESKADKLTLDDFSGRVPGLNEVKEKLNTGFVKEQIKSYKGMENGNAIDYYVDKGAISEKSDDEEDPRDFFNEFVKSGGVEDDENKIEENLKEIPKDAPSKEGYRPTDIDVIENDEKIIEGILKIMEEMEYTSSEYSNDILYSGGKGLEDFDAGSMSFSKSGSVKKALSLFSKMAELFVDGVTKVRDDMYINEYIMGNFLNYTTNPEKDYDLRGRLMKERPAFFDANNADVEYILIGSEEESINILGVKAQITLIRFALNAIAIYTDPQKVNAALKTATAVAGWTAIGVPIVHTLIMMGWAMAESMFDVSLLMRGESIPIFKTRNTWITDPKNMGTKIREIFEKEAKKKAKEVSGYLISQAEGMVAGYVGNAGDVLEDYILSKVDALVDKAFIHIENPIREGMHSAENIFKDLEQSINVKLEGEVGNIINSIGNHVESLLNNKISIFKNSTLGDFDLSKDIIMGADFTELFHGCEEFQVFKGMKVEDAVKELKMLISKGETIGSFTVEETSLMVNSLIFNTIENTKEKIKEEIKGMIQESLNRLKEKFNEVISKAAMEGKEKVNEIIDSIGNSPGTIGKGAGGVNLSKGKMETNLKASLVSMNYSDYLRLLLLFESGEKKLKRIADLIEMNMRKETGDVSFSMSNCSTYIRVEATVSIKYLFMTQPFMPEEYRRNKESRIEFTIPLYKGY</sequence>
<reference evidence="3 4" key="1">
    <citation type="submission" date="2017-12" db="EMBL/GenBank/DDBJ databases">
        <title>Complete genome sequence of Herbivorax saccincola GGR1, a novel Cellulosome-producing hydrolytic bacterium in a thermophilic biogas plant, established by Illumina and Nanopore MinION sequencing.</title>
        <authorList>
            <person name="Pechtl A."/>
            <person name="Ruckert C."/>
            <person name="Koeck D.E."/>
            <person name="Maus I."/>
            <person name="Winkler A."/>
            <person name="Kalinowski J."/>
            <person name="Puhler A."/>
            <person name="Schwarz W.W."/>
            <person name="Zverlov V.V."/>
            <person name="Schluter A."/>
            <person name="Liebl W."/>
        </authorList>
    </citation>
    <scope>NUCLEOTIDE SEQUENCE [LARGE SCALE GENOMIC DNA]</scope>
    <source>
        <strain evidence="4">SR1</strain>
    </source>
</reference>
<dbReference type="InterPro" id="IPR043756">
    <property type="entry name" value="DUF5702"/>
</dbReference>
<name>A0A2K9E1Q2_9FIRM</name>
<gene>
    <name evidence="3" type="primary">smc1</name>
    <name evidence="3" type="ORF">HVS_01675</name>
</gene>
<dbReference type="Pfam" id="PF13400">
    <property type="entry name" value="Tad"/>
    <property type="match status" value="1"/>
</dbReference>
<proteinExistence type="predicted"/>